<feature type="region of interest" description="Disordered" evidence="1">
    <location>
        <begin position="71"/>
        <end position="90"/>
    </location>
</feature>
<protein>
    <submittedName>
        <fullName evidence="2">Putative hemagglutinin</fullName>
    </submittedName>
</protein>
<gene>
    <name evidence="2" type="ORF">NCTC11421_01717</name>
</gene>
<dbReference type="EMBL" id="UGRI01000001">
    <property type="protein sequence ID" value="SUA23727.1"/>
    <property type="molecule type" value="Genomic_DNA"/>
</dbReference>
<feature type="compositionally biased region" description="Polar residues" evidence="1">
    <location>
        <begin position="10"/>
        <end position="22"/>
    </location>
</feature>
<feature type="region of interest" description="Disordered" evidence="1">
    <location>
        <begin position="1"/>
        <end position="22"/>
    </location>
</feature>
<reference evidence="2" key="1">
    <citation type="submission" date="2018-06" db="EMBL/GenBank/DDBJ databases">
        <authorList>
            <consortium name="Pathogen Informatics"/>
            <person name="Doyle S."/>
        </authorList>
    </citation>
    <scope>NUCLEOTIDE SEQUENCE [LARGE SCALE GENOMIC DNA]</scope>
    <source>
        <strain evidence="2">NCTC11421</strain>
    </source>
</reference>
<sequence length="90" mass="9354">MAAANAGWQAYQTGKGAQNLANGTTNAKQVSISITYGEQQNRQTTQVQANQAQASQIQAGGKTTLIAEGAANNPISTSQAQMFQAEQEPA</sequence>
<evidence type="ECO:0000313" key="2">
    <source>
        <dbReference type="EMBL" id="SUA23727.1"/>
    </source>
</evidence>
<dbReference type="AlphaFoldDB" id="A0A378VX12"/>
<feature type="compositionally biased region" description="Polar residues" evidence="1">
    <location>
        <begin position="73"/>
        <end position="84"/>
    </location>
</feature>
<evidence type="ECO:0000256" key="1">
    <source>
        <dbReference type="SAM" id="MobiDB-lite"/>
    </source>
</evidence>
<accession>A0A378VX12</accession>
<name>A0A378VX12_NEIGO</name>
<organism evidence="2">
    <name type="scientific">Neisseria gonorrhoeae</name>
    <dbReference type="NCBI Taxonomy" id="485"/>
    <lineage>
        <taxon>Bacteria</taxon>
        <taxon>Pseudomonadati</taxon>
        <taxon>Pseudomonadota</taxon>
        <taxon>Betaproteobacteria</taxon>
        <taxon>Neisseriales</taxon>
        <taxon>Neisseriaceae</taxon>
        <taxon>Neisseria</taxon>
    </lineage>
</organism>
<proteinExistence type="predicted"/>